<dbReference type="AlphaFoldDB" id="A0A3A9YIA6"/>
<proteinExistence type="inferred from homology"/>
<sequence>MDLFTPTTLGVLNLRNRLIMAPMTRLRADAAGVPTDLQATYYAQRAGFGLVVTEGTYPSPESRAYPHQPGIVTAQQRDGWRHVADAVHANDGRIVLQLMHAGRVSHPDVTGTDRIVAPSAVPLGGDGHTAHGKRAYPTPHALSPAELAVVRDEFVAAAQRAIDAGLDGVELHAGNGYLLHQFLAPSANHRTDEYGGSPRARARFVVEVAAAVAQQIGGSRVGIRLTPAVNIQGALETDPADLRATYDALADGLAPLGLAYLSVVHPEPASALVQRLRARVGAPLVVNTGFSTTSTQERAAATVAADVAEAVAVGRPAIANPDLVERWRNDLPETEPDPATFYGGDATGYTDYPPCRTVVPS</sequence>
<dbReference type="PANTHER" id="PTHR22893:SF91">
    <property type="entry name" value="NADPH DEHYDROGENASE 2-RELATED"/>
    <property type="match status" value="1"/>
</dbReference>
<evidence type="ECO:0000313" key="5">
    <source>
        <dbReference type="EMBL" id="RKN36513.1"/>
    </source>
</evidence>
<dbReference type="RefSeq" id="WP_120687802.1">
    <property type="nucleotide sequence ID" value="NZ_RAZT01000001.1"/>
</dbReference>
<dbReference type="Proteomes" id="UP000275865">
    <property type="component" value="Unassembled WGS sequence"/>
</dbReference>
<name>A0A3A9YIA6_9ACTN</name>
<accession>A0A3A9YIA6</accession>
<comment type="similarity">
    <text evidence="2">Belongs to the NADH:flavin oxidoreductase/NADH oxidase family.</text>
</comment>
<dbReference type="InterPro" id="IPR013785">
    <property type="entry name" value="Aldolase_TIM"/>
</dbReference>
<feature type="domain" description="NADH:flavin oxidoreductase/NADH oxidase N-terminal" evidence="4">
    <location>
        <begin position="2"/>
        <end position="332"/>
    </location>
</feature>
<dbReference type="EMBL" id="RAZT01000001">
    <property type="protein sequence ID" value="RKN36513.1"/>
    <property type="molecule type" value="Genomic_DNA"/>
</dbReference>
<evidence type="ECO:0000256" key="2">
    <source>
        <dbReference type="ARBA" id="ARBA00005979"/>
    </source>
</evidence>
<comment type="cofactor">
    <cofactor evidence="1">
        <name>FMN</name>
        <dbReference type="ChEBI" id="CHEBI:58210"/>
    </cofactor>
</comment>
<protein>
    <submittedName>
        <fullName evidence="5">Alkene reductase</fullName>
    </submittedName>
</protein>
<dbReference type="GO" id="GO:0010181">
    <property type="term" value="F:FMN binding"/>
    <property type="evidence" value="ECO:0007669"/>
    <property type="project" value="InterPro"/>
</dbReference>
<comment type="caution">
    <text evidence="5">The sequence shown here is derived from an EMBL/GenBank/DDBJ whole genome shotgun (WGS) entry which is preliminary data.</text>
</comment>
<dbReference type="GO" id="GO:0005829">
    <property type="term" value="C:cytosol"/>
    <property type="evidence" value="ECO:0007669"/>
    <property type="project" value="UniProtKB-ARBA"/>
</dbReference>
<dbReference type="InterPro" id="IPR045247">
    <property type="entry name" value="Oye-like"/>
</dbReference>
<dbReference type="CDD" id="cd02933">
    <property type="entry name" value="OYE_like_FMN"/>
    <property type="match status" value="1"/>
</dbReference>
<evidence type="ECO:0000259" key="4">
    <source>
        <dbReference type="Pfam" id="PF00724"/>
    </source>
</evidence>
<keyword evidence="3" id="KW-0560">Oxidoreductase</keyword>
<dbReference type="GO" id="GO:0016628">
    <property type="term" value="F:oxidoreductase activity, acting on the CH-CH group of donors, NAD or NADP as acceptor"/>
    <property type="evidence" value="ECO:0007669"/>
    <property type="project" value="UniProtKB-ARBA"/>
</dbReference>
<organism evidence="5 6">
    <name type="scientific">Micromonospora musae</name>
    <dbReference type="NCBI Taxonomy" id="1894970"/>
    <lineage>
        <taxon>Bacteria</taxon>
        <taxon>Bacillati</taxon>
        <taxon>Actinomycetota</taxon>
        <taxon>Actinomycetes</taxon>
        <taxon>Micromonosporales</taxon>
        <taxon>Micromonosporaceae</taxon>
        <taxon>Micromonospora</taxon>
    </lineage>
</organism>
<reference evidence="5 6" key="1">
    <citation type="submission" date="2018-09" db="EMBL/GenBank/DDBJ databases">
        <title>Micromonospora sp. nov. MS1-9, isolated from a root of Musa sp.</title>
        <authorList>
            <person name="Kuncharoen N."/>
            <person name="Kudo T."/>
            <person name="Ohkuma M."/>
            <person name="Yuki M."/>
            <person name="Tanasupawat S."/>
        </authorList>
    </citation>
    <scope>NUCLEOTIDE SEQUENCE [LARGE SCALE GENOMIC DNA]</scope>
    <source>
        <strain evidence="5 6">MS1-9</strain>
    </source>
</reference>
<dbReference type="Gene3D" id="3.20.20.70">
    <property type="entry name" value="Aldolase class I"/>
    <property type="match status" value="1"/>
</dbReference>
<dbReference type="PANTHER" id="PTHR22893">
    <property type="entry name" value="NADH OXIDOREDUCTASE-RELATED"/>
    <property type="match status" value="1"/>
</dbReference>
<dbReference type="FunFam" id="3.20.20.70:FF:000059">
    <property type="entry name" value="N-ethylmaleimide reductase, FMN-linked"/>
    <property type="match status" value="1"/>
</dbReference>
<dbReference type="InterPro" id="IPR001155">
    <property type="entry name" value="OxRdtase_FMN_N"/>
</dbReference>
<dbReference type="SUPFAM" id="SSF51395">
    <property type="entry name" value="FMN-linked oxidoreductases"/>
    <property type="match status" value="1"/>
</dbReference>
<evidence type="ECO:0000313" key="6">
    <source>
        <dbReference type="Proteomes" id="UP000275865"/>
    </source>
</evidence>
<evidence type="ECO:0000256" key="1">
    <source>
        <dbReference type="ARBA" id="ARBA00001917"/>
    </source>
</evidence>
<dbReference type="Pfam" id="PF00724">
    <property type="entry name" value="Oxidored_FMN"/>
    <property type="match status" value="1"/>
</dbReference>
<evidence type="ECO:0000256" key="3">
    <source>
        <dbReference type="ARBA" id="ARBA00023002"/>
    </source>
</evidence>
<gene>
    <name evidence="5" type="ORF">D7044_02435</name>
</gene>